<protein>
    <submittedName>
        <fullName evidence="2">Uncharacterized protein</fullName>
    </submittedName>
</protein>
<name>A0AAE1B1T8_9GAST</name>
<dbReference type="AlphaFoldDB" id="A0AAE1B1T8"/>
<evidence type="ECO:0000313" key="2">
    <source>
        <dbReference type="EMBL" id="KAK3798033.1"/>
    </source>
</evidence>
<proteinExistence type="predicted"/>
<keyword evidence="3" id="KW-1185">Reference proteome</keyword>
<dbReference type="EMBL" id="JAWDGP010000724">
    <property type="protein sequence ID" value="KAK3798033.1"/>
    <property type="molecule type" value="Genomic_DNA"/>
</dbReference>
<organism evidence="2 3">
    <name type="scientific">Elysia crispata</name>
    <name type="common">lettuce slug</name>
    <dbReference type="NCBI Taxonomy" id="231223"/>
    <lineage>
        <taxon>Eukaryota</taxon>
        <taxon>Metazoa</taxon>
        <taxon>Spiralia</taxon>
        <taxon>Lophotrochozoa</taxon>
        <taxon>Mollusca</taxon>
        <taxon>Gastropoda</taxon>
        <taxon>Heterobranchia</taxon>
        <taxon>Euthyneura</taxon>
        <taxon>Panpulmonata</taxon>
        <taxon>Sacoglossa</taxon>
        <taxon>Placobranchoidea</taxon>
        <taxon>Plakobranchidae</taxon>
        <taxon>Elysia</taxon>
    </lineage>
</organism>
<sequence length="234" mass="25647">MLLGKYSVLLGGHLQDSPTSPRGHRPAAAVVRVIATAVCRITAMGNSRKDDAIDFEVSDLGSLSDSFATSSPQSIESVRCQVKVSRCTIENFRCHCRFSDYQAGQSDDWLSVRLESMATAEIALRRRQTSLGDKFYQALTALFNRNRHDRRLIHQIKYRTASQGTFTFLASGGLGGAAVRKSPQISGSGVSREISRAPHPTASIRSCPRVPHIGLPCDSRISALSVVTWKGRYH</sequence>
<accession>A0AAE1B1T8</accession>
<dbReference type="Proteomes" id="UP001283361">
    <property type="component" value="Unassembled WGS sequence"/>
</dbReference>
<gene>
    <name evidence="2" type="ORF">RRG08_034594</name>
</gene>
<reference evidence="2" key="1">
    <citation type="journal article" date="2023" name="G3 (Bethesda)">
        <title>A reference genome for the long-term kleptoplast-retaining sea slug Elysia crispata morphotype clarki.</title>
        <authorList>
            <person name="Eastman K.E."/>
            <person name="Pendleton A.L."/>
            <person name="Shaikh M.A."/>
            <person name="Suttiyut T."/>
            <person name="Ogas R."/>
            <person name="Tomko P."/>
            <person name="Gavelis G."/>
            <person name="Widhalm J.R."/>
            <person name="Wisecaver J.H."/>
        </authorList>
    </citation>
    <scope>NUCLEOTIDE SEQUENCE</scope>
    <source>
        <strain evidence="2">ECLA1</strain>
    </source>
</reference>
<evidence type="ECO:0000313" key="3">
    <source>
        <dbReference type="Proteomes" id="UP001283361"/>
    </source>
</evidence>
<comment type="caution">
    <text evidence="2">The sequence shown here is derived from an EMBL/GenBank/DDBJ whole genome shotgun (WGS) entry which is preliminary data.</text>
</comment>
<evidence type="ECO:0000256" key="1">
    <source>
        <dbReference type="SAM" id="MobiDB-lite"/>
    </source>
</evidence>
<feature type="region of interest" description="Disordered" evidence="1">
    <location>
        <begin position="183"/>
        <end position="203"/>
    </location>
</feature>